<feature type="transmembrane region" description="Helical" evidence="8">
    <location>
        <begin position="509"/>
        <end position="528"/>
    </location>
</feature>
<dbReference type="OrthoDB" id="200404at2759"/>
<evidence type="ECO:0000256" key="8">
    <source>
        <dbReference type="SAM" id="Phobius"/>
    </source>
</evidence>
<comment type="catalytic activity">
    <reaction evidence="6">
        <text>an N-acetyl-alpha-D-glucosaminyl-diphospho-di-trans,poly-cis-dolichol + UDP-N-acetyl-alpha-D-glucosamine = an N,N'-diacetylchitobiosyl-diphospho-di-trans,poly-cis-dolichol + UDP + H(+)</text>
        <dbReference type="Rhea" id="RHEA:23380"/>
        <dbReference type="Rhea" id="RHEA-COMP:19507"/>
        <dbReference type="Rhea" id="RHEA-COMP:19510"/>
        <dbReference type="ChEBI" id="CHEBI:15378"/>
        <dbReference type="ChEBI" id="CHEBI:57269"/>
        <dbReference type="ChEBI" id="CHEBI:57705"/>
        <dbReference type="ChEBI" id="CHEBI:58223"/>
        <dbReference type="ChEBI" id="CHEBI:58427"/>
        <dbReference type="EC" id="2.4.1.141"/>
    </reaction>
</comment>
<comment type="subcellular location">
    <subcellularLocation>
        <location evidence="7">Endoplasmic reticulum</location>
    </subcellularLocation>
</comment>
<evidence type="ECO:0000256" key="1">
    <source>
        <dbReference type="ARBA" id="ARBA00011198"/>
    </source>
</evidence>
<comment type="subunit">
    <text evidence="1 7">Heterodimer with ALG14 to form a functional enzyme.</text>
</comment>
<dbReference type="InterPro" id="IPR050519">
    <property type="entry name" value="Glycosyltransf_28_UgtP"/>
</dbReference>
<evidence type="ECO:0000256" key="5">
    <source>
        <dbReference type="ARBA" id="ARBA00032061"/>
    </source>
</evidence>
<dbReference type="PANTHER" id="PTHR43025">
    <property type="entry name" value="MONOGALACTOSYLDIACYLGLYCEROL SYNTHASE"/>
    <property type="match status" value="1"/>
</dbReference>
<keyword evidence="8" id="KW-0472">Membrane</keyword>
<dbReference type="GO" id="GO:0005783">
    <property type="term" value="C:endoplasmic reticulum"/>
    <property type="evidence" value="ECO:0007669"/>
    <property type="project" value="UniProtKB-SubCell"/>
</dbReference>
<evidence type="ECO:0000256" key="2">
    <source>
        <dbReference type="ARBA" id="ARBA00012614"/>
    </source>
</evidence>
<keyword evidence="7" id="KW-0256">Endoplasmic reticulum</keyword>
<evidence type="ECO:0000313" key="10">
    <source>
        <dbReference type="EMBL" id="KAH7010909.1"/>
    </source>
</evidence>
<keyword evidence="8" id="KW-0812">Transmembrane</keyword>
<feature type="domain" description="Glycosyl transferase family 28 C-terminal" evidence="9">
    <location>
        <begin position="249"/>
        <end position="358"/>
    </location>
</feature>
<dbReference type="InterPro" id="IPR007235">
    <property type="entry name" value="Glyco_trans_28_C"/>
</dbReference>
<sequence>MLFRIPLRHLCFRQRVIVSRRSDLPTTQLIMISSRLSGDHDIEAKPFLPIQVVVIGASIGSGHTSAALELQRRLENDGVSTEYHDILDALPILIRIMLREFYAPLVTFGPLLFSWLLVAWEVESSWMMQVLLWTASDRRVLEWIQDKKAIVTTHAIATQIAGRLKDRAKHDVPIASYHCDAGIHPLLLHHSVSLNLVPASIAALACRSYGHDATVIAPLVRPRFREPIHDLTRCRLKESLRLCSTAPVIILAAGSLGIGNIVGTVQDILREMDTARLLVLCGRNDKLRKRLKPYSQVTALGWREDIAEIIAVSHVMVHNAGGMAIWEAMMSGLPTVTYNPLPGHGRANALALEQAGISPWPRDRARLGATLRSVLAAGRGKVLADCDTIVSRHISRMIRSGPCSGAITIGLGLKDIIAPPRPRKSPDKSTKIDTANAATDTTYETTDHGLRGILFVALGSSYLVTSVCTPIESNQLVHASVPVRLFLAFVSMLRLLFVSGLEKQGKRDMIIVCLYDGFGALVTGWTLGNFSGKL</sequence>
<dbReference type="EMBL" id="JAGTJQ010000016">
    <property type="protein sequence ID" value="KAH7010909.1"/>
    <property type="molecule type" value="Genomic_DNA"/>
</dbReference>
<dbReference type="Gene3D" id="3.40.50.2000">
    <property type="entry name" value="Glycogen Phosphorylase B"/>
    <property type="match status" value="1"/>
</dbReference>
<evidence type="ECO:0000259" key="9">
    <source>
        <dbReference type="Pfam" id="PF04101"/>
    </source>
</evidence>
<evidence type="ECO:0000256" key="6">
    <source>
        <dbReference type="ARBA" id="ARBA00048184"/>
    </source>
</evidence>
<evidence type="ECO:0000256" key="3">
    <source>
        <dbReference type="ARBA" id="ARBA00017468"/>
    </source>
</evidence>
<keyword evidence="11" id="KW-1185">Reference proteome</keyword>
<evidence type="ECO:0000256" key="4">
    <source>
        <dbReference type="ARBA" id="ARBA00024804"/>
    </source>
</evidence>
<reference evidence="10" key="1">
    <citation type="journal article" date="2021" name="Nat. Commun.">
        <title>Genetic determinants of endophytism in the Arabidopsis root mycobiome.</title>
        <authorList>
            <person name="Mesny F."/>
            <person name="Miyauchi S."/>
            <person name="Thiergart T."/>
            <person name="Pickel B."/>
            <person name="Atanasova L."/>
            <person name="Karlsson M."/>
            <person name="Huettel B."/>
            <person name="Barry K.W."/>
            <person name="Haridas S."/>
            <person name="Chen C."/>
            <person name="Bauer D."/>
            <person name="Andreopoulos W."/>
            <person name="Pangilinan J."/>
            <person name="LaButti K."/>
            <person name="Riley R."/>
            <person name="Lipzen A."/>
            <person name="Clum A."/>
            <person name="Drula E."/>
            <person name="Henrissat B."/>
            <person name="Kohler A."/>
            <person name="Grigoriev I.V."/>
            <person name="Martin F.M."/>
            <person name="Hacquard S."/>
        </authorList>
    </citation>
    <scope>NUCLEOTIDE SEQUENCE</scope>
    <source>
        <strain evidence="10">MPI-CAGE-CH-0230</strain>
    </source>
</reference>
<comment type="similarity">
    <text evidence="7">Belongs to the glycosyltransferase 28 family.</text>
</comment>
<keyword evidence="7" id="KW-0328">Glycosyltransferase</keyword>
<protein>
    <recommendedName>
        <fullName evidence="3 7">UDP-N-acetylglucosamine transferase subunit ALG13</fullName>
        <ecNumber evidence="2 7">2.4.1.141</ecNumber>
    </recommendedName>
    <alternativeName>
        <fullName evidence="5 7">Asparagine-linked glycosylation protein 13</fullName>
    </alternativeName>
</protein>
<proteinExistence type="inferred from homology"/>
<dbReference type="Pfam" id="PF04101">
    <property type="entry name" value="Glyco_tran_28_C"/>
    <property type="match status" value="1"/>
</dbReference>
<comment type="caution">
    <text evidence="10">The sequence shown here is derived from an EMBL/GenBank/DDBJ whole genome shotgun (WGS) entry which is preliminary data.</text>
</comment>
<organism evidence="10 11">
    <name type="scientific">Microdochium trichocladiopsis</name>
    <dbReference type="NCBI Taxonomy" id="1682393"/>
    <lineage>
        <taxon>Eukaryota</taxon>
        <taxon>Fungi</taxon>
        <taxon>Dikarya</taxon>
        <taxon>Ascomycota</taxon>
        <taxon>Pezizomycotina</taxon>
        <taxon>Sordariomycetes</taxon>
        <taxon>Xylariomycetidae</taxon>
        <taxon>Xylariales</taxon>
        <taxon>Microdochiaceae</taxon>
        <taxon>Microdochium</taxon>
    </lineage>
</organism>
<dbReference type="PANTHER" id="PTHR43025:SF3">
    <property type="entry name" value="MONOGALACTOSYLDIACYLGLYCEROL SYNTHASE 1, CHLOROPLASTIC"/>
    <property type="match status" value="1"/>
</dbReference>
<dbReference type="EC" id="2.4.1.141" evidence="2 7"/>
<dbReference type="AlphaFoldDB" id="A0A9P9BKU4"/>
<feature type="transmembrane region" description="Helical" evidence="8">
    <location>
        <begin position="476"/>
        <end position="497"/>
    </location>
</feature>
<evidence type="ECO:0000256" key="7">
    <source>
        <dbReference type="RuleBase" id="RU362128"/>
    </source>
</evidence>
<dbReference type="GO" id="GO:0004577">
    <property type="term" value="F:N-acetylglucosaminyldiphosphodolichol N-acetylglucosaminyltransferase activity"/>
    <property type="evidence" value="ECO:0007669"/>
    <property type="project" value="UniProtKB-EC"/>
</dbReference>
<gene>
    <name evidence="7" type="primary">ALG13</name>
    <name evidence="10" type="ORF">B0I36DRAFT_436892</name>
</gene>
<accession>A0A9P9BKU4</accession>
<comment type="function">
    <text evidence="4 7">Involved in protein N-glycosylation. Essential for the second step of the dolichol-linked oligosaccharide pathway.</text>
</comment>
<feature type="transmembrane region" description="Helical" evidence="8">
    <location>
        <begin position="101"/>
        <end position="120"/>
    </location>
</feature>
<dbReference type="SUPFAM" id="SSF53756">
    <property type="entry name" value="UDP-Glycosyltransferase/glycogen phosphorylase"/>
    <property type="match status" value="1"/>
</dbReference>
<dbReference type="Proteomes" id="UP000756346">
    <property type="component" value="Unassembled WGS sequence"/>
</dbReference>
<keyword evidence="8" id="KW-1133">Transmembrane helix</keyword>
<keyword evidence="7" id="KW-0808">Transferase</keyword>
<evidence type="ECO:0000313" key="11">
    <source>
        <dbReference type="Proteomes" id="UP000756346"/>
    </source>
</evidence>
<name>A0A9P9BKU4_9PEZI</name>